<dbReference type="InterPro" id="IPR000641">
    <property type="entry name" value="CbxX/CfxQ"/>
</dbReference>
<name>A0A2N3N6F9_9PEZI</name>
<dbReference type="PRINTS" id="PR00819">
    <property type="entry name" value="CBXCFQXSUPER"/>
</dbReference>
<comment type="similarity">
    <text evidence="1">Belongs to the CbxX/CfxQ family.</text>
</comment>
<dbReference type="Proteomes" id="UP000233524">
    <property type="component" value="Unassembled WGS sequence"/>
</dbReference>
<dbReference type="InterPro" id="IPR050773">
    <property type="entry name" value="CbxX/CfxQ_RuBisCO_ESX"/>
</dbReference>
<sequence length="1223" mass="136293">MASKDEEIKSDLGTEPTVAPREDSAVVLESDGDPVANETSSLELAEPNPVESTTADGDGKGEETEDFVVVEQTKAGDEDGDRDGGALQLAPPKLAAQREEAGGPPDTTKEAVVDTSSSPKESEESKPRKDKIADDDMSQTIPGPTGSPQENVSDKPDDESRGGEANDDGDKAINEGDGKEKDVVSDSQTPTNEDEWEEVEDDETAKKDGGKKLTAKYMLKRARMRRGLKTAMPRHCKRITPPQEPVSSDPDPSKEKAKAADGDGDVKVDEKEEEEEEEENRQNWDSTVMASHSWYMKLVSDDYEEGVEEEEEEEEKDGNEENSSGSDSSSSSSESENDYDDEPELVEDDSAARAEWLRQKPNIWRRNRGLDRIMCMVGVEKVKQQFLSMKASIEASQRRGEKLHGSSIAIEVTGGPGTGKYVIKEHFGTFKDDLYDWSDDDLHVDKSHRTTRNIHIDDYTEDELHTFLKRFFKKRGLEAEGGVGGFYTEILARKVAIGRGIEGFRNFWAIRDAFTEACDRQADRLYAERLEWEKNGSQGDPPDDRFVTKEDLMGKPPPDLRETSEAYKELQRMVGMEHIKAAVEELMDRARVNYRLQMKGKKLIRTHLNRVILGPPGTGKTTVAHLYGRILCDLNLVSKGEVVAKDPSDFMSKWIGGPQDNTKTILEETKGKVLIIDDAHTLCPTDDSANSSFRGDQYRFEILDTIVAKTSTKPGQDRAIIMIGYSDQMHALFAKANPGLRSRFPLEDAFELKDYSLPHLISIFDKSLIDLETEVTPVARDVASQMLGRARDRPNFGNARDVENLVNRARAAYRERIQAERAKKHAKKAEVEVKVTVQLDGEPVKPVSSGLPNGVAAELADPAALKIPKDDAIEVEKENTAGTPADDAVQTSKEDITEVPKVEPTEATKEPEFDRFELEDRVVLEPDDFDPNWRRADGAGSSCEDLFKEFVGFDKVVQQFRGYQQIASGMRLHGRDPRPYVPFTFIFKGPPGTGKTSTARLIGQIFYDMGFLASNEVVECSATDLIGQFKGHTGPKVQGLMEKGLGKILFIDEAYRLGGDSSFNEEAVGELVDCLTKQRYMQKMVVILAGYSEDMDMLMKSNRGLRGRFSTEVVFPQLTPAQCLLFLGQLLAKMDIAIRDRTAPSPEEKAKVQRLLAKLSATRDWANGRDIETLSRKIVGEVYMSEGRKGRKSTRLQVSTREMIVFLQDMLRARLAGELQDRE</sequence>
<feature type="compositionally biased region" description="Basic and acidic residues" evidence="4">
    <location>
        <begin position="542"/>
        <end position="561"/>
    </location>
</feature>
<feature type="compositionally biased region" description="Low complexity" evidence="4">
    <location>
        <begin position="85"/>
        <end position="95"/>
    </location>
</feature>
<dbReference type="GO" id="GO:0005524">
    <property type="term" value="F:ATP binding"/>
    <property type="evidence" value="ECO:0007669"/>
    <property type="project" value="UniProtKB-KW"/>
</dbReference>
<dbReference type="PANTHER" id="PTHR43392">
    <property type="entry name" value="AAA-TYPE ATPASE FAMILY PROTEIN / ANKYRIN REPEAT FAMILY PROTEIN"/>
    <property type="match status" value="1"/>
</dbReference>
<dbReference type="CDD" id="cd00009">
    <property type="entry name" value="AAA"/>
    <property type="match status" value="2"/>
</dbReference>
<feature type="domain" description="AAA+ ATPase" evidence="5">
    <location>
        <begin position="981"/>
        <end position="1119"/>
    </location>
</feature>
<accession>A0A2N3N6F9</accession>
<dbReference type="InterPro" id="IPR027417">
    <property type="entry name" value="P-loop_NTPase"/>
</dbReference>
<evidence type="ECO:0000313" key="7">
    <source>
        <dbReference type="Proteomes" id="UP000233524"/>
    </source>
</evidence>
<dbReference type="InterPro" id="IPR003959">
    <property type="entry name" value="ATPase_AAA_core"/>
</dbReference>
<evidence type="ECO:0000259" key="5">
    <source>
        <dbReference type="SMART" id="SM00382"/>
    </source>
</evidence>
<dbReference type="SMART" id="SM00382">
    <property type="entry name" value="AAA"/>
    <property type="match status" value="2"/>
</dbReference>
<feature type="compositionally biased region" description="Acidic residues" evidence="4">
    <location>
        <begin position="192"/>
        <end position="203"/>
    </location>
</feature>
<comment type="caution">
    <text evidence="6">The sequence shown here is derived from an EMBL/GenBank/DDBJ whole genome shotgun (WGS) entry which is preliminary data.</text>
</comment>
<dbReference type="Pfam" id="PF00004">
    <property type="entry name" value="AAA"/>
    <property type="match status" value="2"/>
</dbReference>
<dbReference type="EMBL" id="NLAX01000701">
    <property type="protein sequence ID" value="PKS07997.1"/>
    <property type="molecule type" value="Genomic_DNA"/>
</dbReference>
<feature type="compositionally biased region" description="Low complexity" evidence="4">
    <location>
        <begin position="321"/>
        <end position="334"/>
    </location>
</feature>
<evidence type="ECO:0000256" key="4">
    <source>
        <dbReference type="SAM" id="MobiDB-lite"/>
    </source>
</evidence>
<reference evidence="6 7" key="1">
    <citation type="journal article" date="2017" name="G3 (Bethesda)">
        <title>First Draft Genome Sequence of the Pathogenic Fungus Lomentospora prolificans (Formerly Scedosporium prolificans).</title>
        <authorList>
            <person name="Luo R."/>
            <person name="Zimin A."/>
            <person name="Workman R."/>
            <person name="Fan Y."/>
            <person name="Pertea G."/>
            <person name="Grossman N."/>
            <person name="Wear M.P."/>
            <person name="Jia B."/>
            <person name="Miller H."/>
            <person name="Casadevall A."/>
            <person name="Timp W."/>
            <person name="Zhang S.X."/>
            <person name="Salzberg S.L."/>
        </authorList>
    </citation>
    <scope>NUCLEOTIDE SEQUENCE [LARGE SCALE GENOMIC DNA]</scope>
    <source>
        <strain evidence="6 7">JHH-5317</strain>
    </source>
</reference>
<feature type="domain" description="AAA+ ATPase" evidence="5">
    <location>
        <begin position="606"/>
        <end position="750"/>
    </location>
</feature>
<feature type="compositionally biased region" description="Basic and acidic residues" evidence="4">
    <location>
        <begin position="96"/>
        <end position="112"/>
    </location>
</feature>
<evidence type="ECO:0000256" key="1">
    <source>
        <dbReference type="ARBA" id="ARBA00010378"/>
    </source>
</evidence>
<feature type="compositionally biased region" description="Polar residues" evidence="4">
    <location>
        <begin position="138"/>
        <end position="151"/>
    </location>
</feature>
<keyword evidence="2" id="KW-0547">Nucleotide-binding</keyword>
<dbReference type="InterPro" id="IPR003593">
    <property type="entry name" value="AAA+_ATPase"/>
</dbReference>
<keyword evidence="7" id="KW-1185">Reference proteome</keyword>
<dbReference type="InterPro" id="IPR041627">
    <property type="entry name" value="AAA_lid_6"/>
</dbReference>
<dbReference type="SUPFAM" id="SSF52540">
    <property type="entry name" value="P-loop containing nucleoside triphosphate hydrolases"/>
    <property type="match status" value="2"/>
</dbReference>
<dbReference type="Gene3D" id="1.10.8.60">
    <property type="match status" value="2"/>
</dbReference>
<gene>
    <name evidence="6" type="ORF">jhhlp_006609</name>
</gene>
<dbReference type="OrthoDB" id="2423195at2759"/>
<feature type="region of interest" description="Disordered" evidence="4">
    <location>
        <begin position="533"/>
        <end position="561"/>
    </location>
</feature>
<feature type="region of interest" description="Disordered" evidence="4">
    <location>
        <begin position="302"/>
        <end position="351"/>
    </location>
</feature>
<dbReference type="Gene3D" id="3.40.50.300">
    <property type="entry name" value="P-loop containing nucleotide triphosphate hydrolases"/>
    <property type="match status" value="2"/>
</dbReference>
<dbReference type="GO" id="GO:0016887">
    <property type="term" value="F:ATP hydrolysis activity"/>
    <property type="evidence" value="ECO:0007669"/>
    <property type="project" value="InterPro"/>
</dbReference>
<evidence type="ECO:0000256" key="2">
    <source>
        <dbReference type="ARBA" id="ARBA00022741"/>
    </source>
</evidence>
<feature type="compositionally biased region" description="Basic and acidic residues" evidence="4">
    <location>
        <begin position="152"/>
        <end position="184"/>
    </location>
</feature>
<evidence type="ECO:0000313" key="6">
    <source>
        <dbReference type="EMBL" id="PKS07997.1"/>
    </source>
</evidence>
<organism evidence="6 7">
    <name type="scientific">Lomentospora prolificans</name>
    <dbReference type="NCBI Taxonomy" id="41688"/>
    <lineage>
        <taxon>Eukaryota</taxon>
        <taxon>Fungi</taxon>
        <taxon>Dikarya</taxon>
        <taxon>Ascomycota</taxon>
        <taxon>Pezizomycotina</taxon>
        <taxon>Sordariomycetes</taxon>
        <taxon>Hypocreomycetidae</taxon>
        <taxon>Microascales</taxon>
        <taxon>Microascaceae</taxon>
        <taxon>Lomentospora</taxon>
    </lineage>
</organism>
<feature type="region of interest" description="Disordered" evidence="4">
    <location>
        <begin position="1"/>
        <end position="287"/>
    </location>
</feature>
<evidence type="ECO:0000256" key="3">
    <source>
        <dbReference type="ARBA" id="ARBA00022840"/>
    </source>
</evidence>
<dbReference type="VEuPathDB" id="FungiDB:jhhlp_006609"/>
<feature type="compositionally biased region" description="Acidic residues" evidence="4">
    <location>
        <begin position="335"/>
        <end position="349"/>
    </location>
</feature>
<protein>
    <recommendedName>
        <fullName evidence="5">AAA+ ATPase domain-containing protein</fullName>
    </recommendedName>
</protein>
<dbReference type="STRING" id="41688.A0A2N3N6F9"/>
<dbReference type="PANTHER" id="PTHR43392:SF2">
    <property type="entry name" value="AAA-TYPE ATPASE FAMILY PROTEIN _ ANKYRIN REPEAT FAMILY PROTEIN"/>
    <property type="match status" value="1"/>
</dbReference>
<feature type="compositionally biased region" description="Basic and acidic residues" evidence="4">
    <location>
        <begin position="251"/>
        <end position="270"/>
    </location>
</feature>
<dbReference type="AlphaFoldDB" id="A0A2N3N6F9"/>
<keyword evidence="3" id="KW-0067">ATP-binding</keyword>
<feature type="compositionally biased region" description="Basic residues" evidence="4">
    <location>
        <begin position="218"/>
        <end position="238"/>
    </location>
</feature>
<feature type="compositionally biased region" description="Acidic residues" evidence="4">
    <location>
        <begin position="302"/>
        <end position="320"/>
    </location>
</feature>
<feature type="compositionally biased region" description="Basic and acidic residues" evidence="4">
    <location>
        <begin position="1"/>
        <end position="12"/>
    </location>
</feature>
<feature type="compositionally biased region" description="Basic and acidic residues" evidence="4">
    <location>
        <begin position="120"/>
        <end position="134"/>
    </location>
</feature>
<proteinExistence type="inferred from homology"/>
<dbReference type="FunFam" id="3.40.50.300:FF:000216">
    <property type="entry name" value="Type VII secretion ATPase EccA"/>
    <property type="match status" value="2"/>
</dbReference>
<dbReference type="InParanoid" id="A0A2N3N6F9"/>
<dbReference type="Pfam" id="PF17866">
    <property type="entry name" value="AAA_lid_6"/>
    <property type="match status" value="1"/>
</dbReference>